<dbReference type="InterPro" id="IPR012480">
    <property type="entry name" value="Hepar_II_III_C"/>
</dbReference>
<dbReference type="Pfam" id="PF07940">
    <property type="entry name" value="Hepar_II_III_C"/>
    <property type="match status" value="1"/>
</dbReference>
<gene>
    <name evidence="3" type="ORF">OH136_14340</name>
</gene>
<evidence type="ECO:0000256" key="1">
    <source>
        <dbReference type="ARBA" id="ARBA00004196"/>
    </source>
</evidence>
<dbReference type="GO" id="GO:0030313">
    <property type="term" value="C:cell envelope"/>
    <property type="evidence" value="ECO:0007669"/>
    <property type="project" value="UniProtKB-SubCell"/>
</dbReference>
<dbReference type="GO" id="GO:0016829">
    <property type="term" value="F:lyase activity"/>
    <property type="evidence" value="ECO:0007669"/>
    <property type="project" value="InterPro"/>
</dbReference>
<name>A0AAE3J0W5_9RHOB</name>
<comment type="subcellular location">
    <subcellularLocation>
        <location evidence="1">Cell envelope</location>
    </subcellularLocation>
</comment>
<reference evidence="3" key="1">
    <citation type="submission" date="2022-10" db="EMBL/GenBank/DDBJ databases">
        <authorList>
            <person name="Yue Y."/>
        </authorList>
    </citation>
    <scope>NUCLEOTIDE SEQUENCE</scope>
    <source>
        <strain evidence="3">Z654</strain>
    </source>
</reference>
<dbReference type="Gene3D" id="2.70.98.70">
    <property type="match status" value="1"/>
</dbReference>
<organism evidence="3 4">
    <name type="scientific">Halocynthiibacter halioticoli</name>
    <dbReference type="NCBI Taxonomy" id="2986804"/>
    <lineage>
        <taxon>Bacteria</taxon>
        <taxon>Pseudomonadati</taxon>
        <taxon>Pseudomonadota</taxon>
        <taxon>Alphaproteobacteria</taxon>
        <taxon>Rhodobacterales</taxon>
        <taxon>Paracoccaceae</taxon>
        <taxon>Halocynthiibacter</taxon>
    </lineage>
</organism>
<evidence type="ECO:0000259" key="2">
    <source>
        <dbReference type="Pfam" id="PF07940"/>
    </source>
</evidence>
<sequence>MANTIKTNTRRKRFADRFHARLSVFSRPATGFVSQPEPRTIGSFARGRQLIAGNFMFAGFLVEAPNVSIWELPSPDRRFEQDLHGFTWMDDLAAVGDGEARKRVQAWTNEWIERYSGGTGSGWTPDITGRRVIRWINHALFFLNGQDAKVSQAFFGVLAQQTVFLSRRWHGAAAGLARFEALTGLLYAGLSLTGMERHVKPAMKALARECVDQIDTEGGIPTRNPEELLEVFTLLTWAASALSEAGRMPAREHLQAIERIAPTLRALRHSDGGLARFHGGGRGLEGRLDNALATSGVRAQINTGLSMGFARMHAGRTSIVIDAASPPMGVAAPEGHASTLAFELTSGRRPLVVNCGSGATFGESWRRAGRATPSHSTVTLDGFSSARLGKRRMIGGHQLQCLESGPNNVVANRSSGQEGVQLSGEHDGYLQTHGLVHQRHLDLSFDGRGLSGTEVLLADTSKAKRRFDVHMDSGKLSGIPYSCRFHLHPDVDAEVDMGGTAVSLALKSGEIWVFRHNSTAKLTLEPSVYLEKTRLKPRAAKQIVLSGRAMDYATRVTWHLAKAQDTPSNIRDVEPNEMPKL</sequence>
<evidence type="ECO:0000313" key="3">
    <source>
        <dbReference type="EMBL" id="MCV6825738.1"/>
    </source>
</evidence>
<proteinExistence type="predicted"/>
<keyword evidence="4" id="KW-1185">Reference proteome</keyword>
<dbReference type="Proteomes" id="UP001208041">
    <property type="component" value="Unassembled WGS sequence"/>
</dbReference>
<feature type="domain" description="Heparinase II/III-like C-terminal" evidence="2">
    <location>
        <begin position="301"/>
        <end position="558"/>
    </location>
</feature>
<dbReference type="InterPro" id="IPR008929">
    <property type="entry name" value="Chondroitin_lyas"/>
</dbReference>
<dbReference type="Gene3D" id="1.50.10.100">
    <property type="entry name" value="Chondroitin AC/alginate lyase"/>
    <property type="match status" value="1"/>
</dbReference>
<comment type="caution">
    <text evidence="3">The sequence shown here is derived from an EMBL/GenBank/DDBJ whole genome shotgun (WGS) entry which is preliminary data.</text>
</comment>
<dbReference type="EMBL" id="JAOYFC010000003">
    <property type="protein sequence ID" value="MCV6825738.1"/>
    <property type="molecule type" value="Genomic_DNA"/>
</dbReference>
<dbReference type="AlphaFoldDB" id="A0AAE3J0W5"/>
<evidence type="ECO:0000313" key="4">
    <source>
        <dbReference type="Proteomes" id="UP001208041"/>
    </source>
</evidence>
<protein>
    <submittedName>
        <fullName evidence="3">Heparinase II/III family protein</fullName>
    </submittedName>
</protein>
<accession>A0AAE3J0W5</accession>